<dbReference type="STRING" id="667015.Bacsa_0263"/>
<gene>
    <name evidence="1" type="ordered locus">Bacsa_0263</name>
</gene>
<organism evidence="1 2">
    <name type="scientific">Phocaeicola salanitronis (strain DSM 18170 / JCM 13657 / CCUG 60908 / BL78)</name>
    <name type="common">Bacteroides salanitronis</name>
    <dbReference type="NCBI Taxonomy" id="667015"/>
    <lineage>
        <taxon>Bacteria</taxon>
        <taxon>Pseudomonadati</taxon>
        <taxon>Bacteroidota</taxon>
        <taxon>Bacteroidia</taxon>
        <taxon>Bacteroidales</taxon>
        <taxon>Bacteroidaceae</taxon>
        <taxon>Phocaeicola</taxon>
    </lineage>
</organism>
<evidence type="ECO:0000313" key="2">
    <source>
        <dbReference type="Proteomes" id="UP000007486"/>
    </source>
</evidence>
<dbReference type="EMBL" id="CP002530">
    <property type="protein sequence ID" value="ADY34874.1"/>
    <property type="molecule type" value="Genomic_DNA"/>
</dbReference>
<dbReference type="KEGG" id="bsa:Bacsa_0263"/>
<sequence length="105" mass="11944">MLYKDVPFETVCSSMCITLWIYMRSPMQMIACAAASIRTGHDITYRGMRQGYAVKGRVVSSFPISRGKMYEKPFLTSLSAKTCPKTPYLYLICCKFSIALQTLYL</sequence>
<dbReference type="HOGENOM" id="CLU_2231169_0_0_10"/>
<evidence type="ECO:0000313" key="1">
    <source>
        <dbReference type="EMBL" id="ADY34874.1"/>
    </source>
</evidence>
<accession>F0R6V7</accession>
<proteinExistence type="predicted"/>
<name>F0R6V7_PHOSB</name>
<keyword evidence="2" id="KW-1185">Reference proteome</keyword>
<reference evidence="1 2" key="1">
    <citation type="journal article" date="2011" name="Stand. Genomic Sci.">
        <title>Complete genome sequence of Bacteroides salanitronis type strain (BL78).</title>
        <authorList>
            <person name="Gronow S."/>
            <person name="Held B."/>
            <person name="Lucas S."/>
            <person name="Lapidus A."/>
            <person name="Del Rio T.G."/>
            <person name="Nolan M."/>
            <person name="Tice H."/>
            <person name="Deshpande S."/>
            <person name="Cheng J.F."/>
            <person name="Pitluck S."/>
            <person name="Liolios K."/>
            <person name="Pagani I."/>
            <person name="Ivanova N."/>
            <person name="Mavromatis K."/>
            <person name="Pati A."/>
            <person name="Tapia R."/>
            <person name="Han C."/>
            <person name="Goodwin L."/>
            <person name="Chen A."/>
            <person name="Palaniappan K."/>
            <person name="Land M."/>
            <person name="Hauser L."/>
            <person name="Chang Y.J."/>
            <person name="Jeffries C.D."/>
            <person name="Brambilla E.M."/>
            <person name="Rohde M."/>
            <person name="Goker M."/>
            <person name="Detter J.C."/>
            <person name="Woyke T."/>
            <person name="Bristow J."/>
            <person name="Markowitz V."/>
            <person name="Hugenholtz P."/>
            <person name="Kyrpides N.C."/>
            <person name="Klenk H.P."/>
            <person name="Eisen J.A."/>
        </authorList>
    </citation>
    <scope>NUCLEOTIDE SEQUENCE [LARGE SCALE GENOMIC DNA]</scope>
    <source>
        <strain evidence="1 2">DSM 18170</strain>
    </source>
</reference>
<dbReference type="Proteomes" id="UP000007486">
    <property type="component" value="Chromosome"/>
</dbReference>
<protein>
    <submittedName>
        <fullName evidence="1">Uncharacterized protein</fullName>
    </submittedName>
</protein>
<dbReference type="AlphaFoldDB" id="F0R6V7"/>